<dbReference type="EMBL" id="LVZM01012885">
    <property type="protein sequence ID" value="OUC44265.1"/>
    <property type="molecule type" value="Genomic_DNA"/>
</dbReference>
<proteinExistence type="predicted"/>
<gene>
    <name evidence="1" type="ORF">D917_09257</name>
</gene>
<protein>
    <submittedName>
        <fullName evidence="1">Uncharacterized protein</fullName>
    </submittedName>
</protein>
<dbReference type="AlphaFoldDB" id="A0A1Y3EH01"/>
<evidence type="ECO:0000313" key="2">
    <source>
        <dbReference type="Proteomes" id="UP000243006"/>
    </source>
</evidence>
<name>A0A1Y3EH01_9BILA</name>
<feature type="non-terminal residue" evidence="1">
    <location>
        <position position="71"/>
    </location>
</feature>
<organism evidence="1 2">
    <name type="scientific">Trichinella nativa</name>
    <dbReference type="NCBI Taxonomy" id="6335"/>
    <lineage>
        <taxon>Eukaryota</taxon>
        <taxon>Metazoa</taxon>
        <taxon>Ecdysozoa</taxon>
        <taxon>Nematoda</taxon>
        <taxon>Enoplea</taxon>
        <taxon>Dorylaimia</taxon>
        <taxon>Trichinellida</taxon>
        <taxon>Trichinellidae</taxon>
        <taxon>Trichinella</taxon>
    </lineage>
</organism>
<sequence>MSAELNAANGQINILSSELENSQKSVYSLQNVLEAFQKDRESSLNQQSEASRVEIEYLKAQIDNAQAANQA</sequence>
<accession>A0A1Y3EH01</accession>
<evidence type="ECO:0000313" key="1">
    <source>
        <dbReference type="EMBL" id="OUC44265.1"/>
    </source>
</evidence>
<reference evidence="1 2" key="1">
    <citation type="submission" date="2015-04" db="EMBL/GenBank/DDBJ databases">
        <title>Draft genome of the roundworm Trichinella nativa.</title>
        <authorList>
            <person name="Mitreva M."/>
        </authorList>
    </citation>
    <scope>NUCLEOTIDE SEQUENCE [LARGE SCALE GENOMIC DNA]</scope>
    <source>
        <strain evidence="1 2">ISS45</strain>
    </source>
</reference>
<comment type="caution">
    <text evidence="1">The sequence shown here is derived from an EMBL/GenBank/DDBJ whole genome shotgun (WGS) entry which is preliminary data.</text>
</comment>
<dbReference type="Proteomes" id="UP000243006">
    <property type="component" value="Unassembled WGS sequence"/>
</dbReference>